<name>A0A0A9BM11_ARUDO</name>
<dbReference type="EMBL" id="GBRH01235635">
    <property type="protein sequence ID" value="JAD62260.1"/>
    <property type="molecule type" value="Transcribed_RNA"/>
</dbReference>
<proteinExistence type="predicted"/>
<dbReference type="AlphaFoldDB" id="A0A0A9BM11"/>
<evidence type="ECO:0000313" key="1">
    <source>
        <dbReference type="EMBL" id="JAD62260.1"/>
    </source>
</evidence>
<organism evidence="1">
    <name type="scientific">Arundo donax</name>
    <name type="common">Giant reed</name>
    <name type="synonym">Donax arundinaceus</name>
    <dbReference type="NCBI Taxonomy" id="35708"/>
    <lineage>
        <taxon>Eukaryota</taxon>
        <taxon>Viridiplantae</taxon>
        <taxon>Streptophyta</taxon>
        <taxon>Embryophyta</taxon>
        <taxon>Tracheophyta</taxon>
        <taxon>Spermatophyta</taxon>
        <taxon>Magnoliopsida</taxon>
        <taxon>Liliopsida</taxon>
        <taxon>Poales</taxon>
        <taxon>Poaceae</taxon>
        <taxon>PACMAD clade</taxon>
        <taxon>Arundinoideae</taxon>
        <taxon>Arundineae</taxon>
        <taxon>Arundo</taxon>
    </lineage>
</organism>
<reference evidence="1" key="1">
    <citation type="submission" date="2014-09" db="EMBL/GenBank/DDBJ databases">
        <authorList>
            <person name="Magalhaes I.L.F."/>
            <person name="Oliveira U."/>
            <person name="Santos F.R."/>
            <person name="Vidigal T.H.D.A."/>
            <person name="Brescovit A.D."/>
            <person name="Santos A.J."/>
        </authorList>
    </citation>
    <scope>NUCLEOTIDE SEQUENCE</scope>
    <source>
        <tissue evidence="1">Shoot tissue taken approximately 20 cm above the soil surface</tissue>
    </source>
</reference>
<sequence>MITILHMFEQYTMIYDLCISSNELVCLSSAP</sequence>
<protein>
    <submittedName>
        <fullName evidence="1">Uncharacterized protein</fullName>
    </submittedName>
</protein>
<reference evidence="1" key="2">
    <citation type="journal article" date="2015" name="Data Brief">
        <title>Shoot transcriptome of the giant reed, Arundo donax.</title>
        <authorList>
            <person name="Barrero R.A."/>
            <person name="Guerrero F.D."/>
            <person name="Moolhuijzen P."/>
            <person name="Goolsby J.A."/>
            <person name="Tidwell J."/>
            <person name="Bellgard S.E."/>
            <person name="Bellgard M.I."/>
        </authorList>
    </citation>
    <scope>NUCLEOTIDE SEQUENCE</scope>
    <source>
        <tissue evidence="1">Shoot tissue taken approximately 20 cm above the soil surface</tissue>
    </source>
</reference>
<accession>A0A0A9BM11</accession>